<keyword evidence="2" id="KW-1185">Reference proteome</keyword>
<organism evidence="1 2">
    <name type="scientific">Rhodanobacter thiooxydans</name>
    <dbReference type="NCBI Taxonomy" id="416169"/>
    <lineage>
        <taxon>Bacteria</taxon>
        <taxon>Pseudomonadati</taxon>
        <taxon>Pseudomonadota</taxon>
        <taxon>Gammaproteobacteria</taxon>
        <taxon>Lysobacterales</taxon>
        <taxon>Rhodanobacteraceae</taxon>
        <taxon>Rhodanobacter</taxon>
    </lineage>
</organism>
<name>A0A154QJT5_9GAMM</name>
<dbReference type="AlphaFoldDB" id="A0A154QJT5"/>
<evidence type="ECO:0000313" key="1">
    <source>
        <dbReference type="EMBL" id="KZC24543.1"/>
    </source>
</evidence>
<gene>
    <name evidence="1" type="ORF">RHOFW104T7_08015</name>
</gene>
<proteinExistence type="predicted"/>
<dbReference type="STRING" id="416169.RHOFW104T7_08015"/>
<reference evidence="1 2" key="1">
    <citation type="journal article" date="2016" name="MBio">
        <title>Lateral Gene Transfer in a Heavy Metal-Contaminated-Groundwater Microbial Community.</title>
        <authorList>
            <person name="Hemme C.L."/>
            <person name="Green S.J."/>
            <person name="Rishishwar L."/>
            <person name="Prakash O."/>
            <person name="Pettenato A."/>
            <person name="Chakraborty R."/>
            <person name="Deutschbauer A.M."/>
            <person name="Van Nostrand J.D."/>
            <person name="Wu L."/>
            <person name="He Z."/>
            <person name="Jordan I.K."/>
            <person name="Hazen T.C."/>
            <person name="Arkin A.P."/>
            <person name="Kostka J.E."/>
            <person name="Zhou J."/>
        </authorList>
    </citation>
    <scope>NUCLEOTIDE SEQUENCE [LARGE SCALE GENOMIC DNA]</scope>
    <source>
        <strain evidence="1 2">FW104-T7</strain>
    </source>
</reference>
<dbReference type="EMBL" id="LVJS01000025">
    <property type="protein sequence ID" value="KZC24543.1"/>
    <property type="molecule type" value="Genomic_DNA"/>
</dbReference>
<protein>
    <submittedName>
        <fullName evidence="1">Uncharacterized protein</fullName>
    </submittedName>
</protein>
<dbReference type="Proteomes" id="UP000076131">
    <property type="component" value="Unassembled WGS sequence"/>
</dbReference>
<comment type="caution">
    <text evidence="1">The sequence shown here is derived from an EMBL/GenBank/DDBJ whole genome shotgun (WGS) entry which is preliminary data.</text>
</comment>
<evidence type="ECO:0000313" key="2">
    <source>
        <dbReference type="Proteomes" id="UP000076131"/>
    </source>
</evidence>
<sequence>MPACGEVLCTAEAGDRMLLLATQPLLQLAPDVLARGLALPSGDEACRYIATAALGTDAARWPLAIIEVDA</sequence>
<accession>A0A154QJT5</accession>